<dbReference type="RefSeq" id="WP_377379001.1">
    <property type="nucleotide sequence ID" value="NZ_JBHSSW010000012.1"/>
</dbReference>
<dbReference type="InterPro" id="IPR000182">
    <property type="entry name" value="GNAT_dom"/>
</dbReference>
<dbReference type="CDD" id="cd04301">
    <property type="entry name" value="NAT_SF"/>
    <property type="match status" value="1"/>
</dbReference>
<feature type="domain" description="N-acetyltransferase" evidence="1">
    <location>
        <begin position="2"/>
        <end position="148"/>
    </location>
</feature>
<name>A0ABW1SAP6_9PROT</name>
<evidence type="ECO:0000313" key="3">
    <source>
        <dbReference type="Proteomes" id="UP001596303"/>
    </source>
</evidence>
<dbReference type="SUPFAM" id="SSF55729">
    <property type="entry name" value="Acyl-CoA N-acyltransferases (Nat)"/>
    <property type="match status" value="1"/>
</dbReference>
<comment type="caution">
    <text evidence="2">The sequence shown here is derived from an EMBL/GenBank/DDBJ whole genome shotgun (WGS) entry which is preliminary data.</text>
</comment>
<dbReference type="Gene3D" id="3.40.630.30">
    <property type="match status" value="1"/>
</dbReference>
<keyword evidence="2" id="KW-0808">Transferase</keyword>
<dbReference type="EMBL" id="JBHSSW010000012">
    <property type="protein sequence ID" value="MFC6198628.1"/>
    <property type="molecule type" value="Genomic_DNA"/>
</dbReference>
<proteinExistence type="predicted"/>
<protein>
    <submittedName>
        <fullName evidence="2">GNAT family N-acetyltransferase</fullName>
        <ecNumber evidence="2">2.3.-.-</ecNumber>
    </submittedName>
</protein>
<dbReference type="Pfam" id="PF13508">
    <property type="entry name" value="Acetyltransf_7"/>
    <property type="match status" value="1"/>
</dbReference>
<evidence type="ECO:0000259" key="1">
    <source>
        <dbReference type="PROSITE" id="PS51186"/>
    </source>
</evidence>
<dbReference type="Proteomes" id="UP001596303">
    <property type="component" value="Unassembled WGS sequence"/>
</dbReference>
<dbReference type="GO" id="GO:0016746">
    <property type="term" value="F:acyltransferase activity"/>
    <property type="evidence" value="ECO:0007669"/>
    <property type="project" value="UniProtKB-KW"/>
</dbReference>
<gene>
    <name evidence="2" type="ORF">ACFQDM_11075</name>
</gene>
<organism evidence="2 3">
    <name type="scientific">Ponticaulis profundi</name>
    <dbReference type="NCBI Taxonomy" id="2665222"/>
    <lineage>
        <taxon>Bacteria</taxon>
        <taxon>Pseudomonadati</taxon>
        <taxon>Pseudomonadota</taxon>
        <taxon>Alphaproteobacteria</taxon>
        <taxon>Hyphomonadales</taxon>
        <taxon>Hyphomonadaceae</taxon>
        <taxon>Ponticaulis</taxon>
    </lineage>
</organism>
<reference evidence="3" key="1">
    <citation type="journal article" date="2019" name="Int. J. Syst. Evol. Microbiol.">
        <title>The Global Catalogue of Microorganisms (GCM) 10K type strain sequencing project: providing services to taxonomists for standard genome sequencing and annotation.</title>
        <authorList>
            <consortium name="The Broad Institute Genomics Platform"/>
            <consortium name="The Broad Institute Genome Sequencing Center for Infectious Disease"/>
            <person name="Wu L."/>
            <person name="Ma J."/>
        </authorList>
    </citation>
    <scope>NUCLEOTIDE SEQUENCE [LARGE SCALE GENOMIC DNA]</scope>
    <source>
        <strain evidence="3">CGMCC-1.15741</strain>
    </source>
</reference>
<evidence type="ECO:0000313" key="2">
    <source>
        <dbReference type="EMBL" id="MFC6198628.1"/>
    </source>
</evidence>
<dbReference type="PROSITE" id="PS51186">
    <property type="entry name" value="GNAT"/>
    <property type="match status" value="1"/>
</dbReference>
<accession>A0ABW1SAP6</accession>
<keyword evidence="2" id="KW-0012">Acyltransferase</keyword>
<sequence>MITYLPETPDQHGRAIETLFDATFGPGHFAKTAERVREFSVSLPDITRVGIQDGKLVAVCRVWPILIGGTPVLFYGPIAVSPELQGEGIGQAVTEESLRAGEAAGHQFACLIGAPVYFERMGFEVVARGQLKMPGPQDMKRVMLRRLAASSETPFPAGDVTFPLDAMQAEATQRAYLRRARLAK</sequence>
<dbReference type="EC" id="2.3.-.-" evidence="2"/>
<keyword evidence="3" id="KW-1185">Reference proteome</keyword>
<dbReference type="InterPro" id="IPR016181">
    <property type="entry name" value="Acyl_CoA_acyltransferase"/>
</dbReference>